<evidence type="ECO:0000256" key="4">
    <source>
        <dbReference type="ARBA" id="ARBA00022771"/>
    </source>
</evidence>
<evidence type="ECO:0000256" key="2">
    <source>
        <dbReference type="ARBA" id="ARBA00022723"/>
    </source>
</evidence>
<dbReference type="Gene3D" id="3.30.160.60">
    <property type="entry name" value="Classic Zinc Finger"/>
    <property type="match status" value="5"/>
</dbReference>
<dbReference type="PROSITE" id="PS00028">
    <property type="entry name" value="ZINC_FINGER_C2H2_1"/>
    <property type="match status" value="4"/>
</dbReference>
<organism evidence="9 10">
    <name type="scientific">Brenthis ino</name>
    <name type="common">lesser marbled fritillary</name>
    <dbReference type="NCBI Taxonomy" id="405034"/>
    <lineage>
        <taxon>Eukaryota</taxon>
        <taxon>Metazoa</taxon>
        <taxon>Ecdysozoa</taxon>
        <taxon>Arthropoda</taxon>
        <taxon>Hexapoda</taxon>
        <taxon>Insecta</taxon>
        <taxon>Pterygota</taxon>
        <taxon>Neoptera</taxon>
        <taxon>Endopterygota</taxon>
        <taxon>Lepidoptera</taxon>
        <taxon>Glossata</taxon>
        <taxon>Ditrysia</taxon>
        <taxon>Papilionoidea</taxon>
        <taxon>Nymphalidae</taxon>
        <taxon>Heliconiinae</taxon>
        <taxon>Argynnini</taxon>
        <taxon>Brenthis</taxon>
    </lineage>
</organism>
<dbReference type="Proteomes" id="UP000838878">
    <property type="component" value="Chromosome 1"/>
</dbReference>
<keyword evidence="4 7" id="KW-0863">Zinc-finger</keyword>
<feature type="domain" description="C2H2-type" evidence="8">
    <location>
        <begin position="487"/>
        <end position="515"/>
    </location>
</feature>
<accession>A0A8S4HYY0</accession>
<gene>
    <name evidence="9" type="ORF">BINO364_LOCUS46</name>
</gene>
<evidence type="ECO:0000313" key="9">
    <source>
        <dbReference type="EMBL" id="CAH0712816.1"/>
    </source>
</evidence>
<evidence type="ECO:0000256" key="3">
    <source>
        <dbReference type="ARBA" id="ARBA00022737"/>
    </source>
</evidence>
<dbReference type="SMART" id="SM00355">
    <property type="entry name" value="ZnF_C2H2"/>
    <property type="match status" value="7"/>
</dbReference>
<feature type="domain" description="C2H2-type" evidence="8">
    <location>
        <begin position="523"/>
        <end position="550"/>
    </location>
</feature>
<keyword evidence="3" id="KW-0677">Repeat</keyword>
<feature type="domain" description="C2H2-type" evidence="8">
    <location>
        <begin position="551"/>
        <end position="578"/>
    </location>
</feature>
<feature type="non-terminal residue" evidence="9">
    <location>
        <position position="752"/>
    </location>
</feature>
<comment type="subcellular location">
    <subcellularLocation>
        <location evidence="1">Nucleus</location>
    </subcellularLocation>
</comment>
<feature type="domain" description="C2H2-type" evidence="8">
    <location>
        <begin position="607"/>
        <end position="634"/>
    </location>
</feature>
<protein>
    <recommendedName>
        <fullName evidence="8">C2H2-type domain-containing protein</fullName>
    </recommendedName>
</protein>
<feature type="domain" description="C2H2-type" evidence="8">
    <location>
        <begin position="579"/>
        <end position="606"/>
    </location>
</feature>
<keyword evidence="10" id="KW-1185">Reference proteome</keyword>
<evidence type="ECO:0000259" key="8">
    <source>
        <dbReference type="PROSITE" id="PS50157"/>
    </source>
</evidence>
<dbReference type="GO" id="GO:0000981">
    <property type="term" value="F:DNA-binding transcription factor activity, RNA polymerase II-specific"/>
    <property type="evidence" value="ECO:0007669"/>
    <property type="project" value="TreeGrafter"/>
</dbReference>
<dbReference type="SUPFAM" id="SSF57667">
    <property type="entry name" value="beta-beta-alpha zinc fingers"/>
    <property type="match status" value="4"/>
</dbReference>
<dbReference type="FunFam" id="3.30.160.60:FF:000417">
    <property type="entry name" value="Zinc finger protein"/>
    <property type="match status" value="1"/>
</dbReference>
<dbReference type="FunFam" id="3.30.160.60:FF:000446">
    <property type="entry name" value="Zinc finger protein"/>
    <property type="match status" value="2"/>
</dbReference>
<evidence type="ECO:0000256" key="5">
    <source>
        <dbReference type="ARBA" id="ARBA00022833"/>
    </source>
</evidence>
<dbReference type="GO" id="GO:0008270">
    <property type="term" value="F:zinc ion binding"/>
    <property type="evidence" value="ECO:0007669"/>
    <property type="project" value="UniProtKB-KW"/>
</dbReference>
<dbReference type="EMBL" id="OV170221">
    <property type="protein sequence ID" value="CAH0712816.1"/>
    <property type="molecule type" value="Genomic_DNA"/>
</dbReference>
<dbReference type="PROSITE" id="PS50157">
    <property type="entry name" value="ZINC_FINGER_C2H2_2"/>
    <property type="match status" value="6"/>
</dbReference>
<keyword evidence="2" id="KW-0479">Metal-binding</keyword>
<dbReference type="PANTHER" id="PTHR24394">
    <property type="entry name" value="ZINC FINGER PROTEIN"/>
    <property type="match status" value="1"/>
</dbReference>
<keyword evidence="6" id="KW-0539">Nucleus</keyword>
<reference evidence="9" key="1">
    <citation type="submission" date="2021-12" db="EMBL/GenBank/DDBJ databases">
        <authorList>
            <person name="Martin H S."/>
        </authorList>
    </citation>
    <scope>NUCLEOTIDE SEQUENCE</scope>
</reference>
<dbReference type="InterPro" id="IPR036236">
    <property type="entry name" value="Znf_C2H2_sf"/>
</dbReference>
<dbReference type="GO" id="GO:0005634">
    <property type="term" value="C:nucleus"/>
    <property type="evidence" value="ECO:0007669"/>
    <property type="project" value="UniProtKB-SubCell"/>
</dbReference>
<feature type="domain" description="C2H2-type" evidence="8">
    <location>
        <begin position="635"/>
        <end position="662"/>
    </location>
</feature>
<dbReference type="AlphaFoldDB" id="A0A8S4HYY0"/>
<dbReference type="OrthoDB" id="6077919at2759"/>
<sequence>MNMDFVKREESNIIDEESYKLYMESLQKSHQIETTEYQHTAISMEQLHQAMQSSLNNSTLVHNFQLPISPRQMSTLMLKTNQLTRSLNFNELPAHLPKNLTMEMELISLPNDLPQTLRHDDILTQNLSRNLDITLSRNMNNDMDLHNGMLHEHELTRNMAEINQNLRINDLQQNINRDLQHDLVNEMDLSHLSRQNLENDVILNQEDSRRNMSVQTAVDNHLLEQHIAQRIEQNMALRLDQNVDRLDQTLSQRLDQTLAQRLDQTLAQRLDQSLASRLDQTLAQRLDQTLAQRLDHRLFNSGLLQDHKLDQNEHLFPMPCHIKSEQEDDGYFYENINQGLNNAGINGEITQQTDHTQPNTNLQHEQIYSVYNNHMSIPALNPIDLYSRQQNYVQNHIPDIFRENPQNLVIHKDFDNSSPYTDDIKKLRQDEKKDKNEEPKENLKPTDQNKMFYEYTNDYVIVEKNENDLSSHNKMSEELAMSIKGEYTCYKCNEVFPSKRVLKSHAKSCENGDSTDLEKMGKFTCSQCAYRCQSPAILKIHERTHTGEKPYACTFCDYKSGQKNNVAKHILVHMKQKPFACRYCEYRCAQKNNLVVHERTHTGYKPFACPFCDYRTVQKPNLVKHMYLHTDKKPFSCDMCNYRCVQKTNLTKHRQRHLNEKDGDKLDVKNQIKPYKPRQKSVKCPHCPYRCVQKSSLEKHLQFKHTLQSDEISDQGLNLMKSDECEKIQNLSVKKGDQFACDSKMESLPEPS</sequence>
<evidence type="ECO:0000256" key="7">
    <source>
        <dbReference type="PROSITE-ProRule" id="PRU00042"/>
    </source>
</evidence>
<proteinExistence type="predicted"/>
<keyword evidence="5" id="KW-0862">Zinc</keyword>
<name>A0A8S4HYY0_9NEOP</name>
<dbReference type="InterPro" id="IPR013087">
    <property type="entry name" value="Znf_C2H2_type"/>
</dbReference>
<evidence type="ECO:0000313" key="10">
    <source>
        <dbReference type="Proteomes" id="UP000838878"/>
    </source>
</evidence>
<evidence type="ECO:0000256" key="6">
    <source>
        <dbReference type="ARBA" id="ARBA00023242"/>
    </source>
</evidence>
<evidence type="ECO:0000256" key="1">
    <source>
        <dbReference type="ARBA" id="ARBA00004123"/>
    </source>
</evidence>
<dbReference type="PANTHER" id="PTHR24394:SF29">
    <property type="entry name" value="MYONEURIN"/>
    <property type="match status" value="1"/>
</dbReference>